<proteinExistence type="predicted"/>
<keyword evidence="1" id="KW-0472">Membrane</keyword>
<feature type="transmembrane region" description="Helical" evidence="1">
    <location>
        <begin position="6"/>
        <end position="24"/>
    </location>
</feature>
<evidence type="ECO:0000313" key="2">
    <source>
        <dbReference type="EMBL" id="MFL0248808.1"/>
    </source>
</evidence>
<accession>A0ABW8T8H0</accession>
<name>A0ABW8T8H0_9CLOT</name>
<dbReference type="EMBL" id="JBJIAA010000001">
    <property type="protein sequence ID" value="MFL0248808.1"/>
    <property type="molecule type" value="Genomic_DNA"/>
</dbReference>
<keyword evidence="1" id="KW-0812">Transmembrane</keyword>
<evidence type="ECO:0000256" key="1">
    <source>
        <dbReference type="SAM" id="Phobius"/>
    </source>
</evidence>
<evidence type="ECO:0008006" key="4">
    <source>
        <dbReference type="Google" id="ProtNLM"/>
    </source>
</evidence>
<reference evidence="2 3" key="1">
    <citation type="submission" date="2024-11" db="EMBL/GenBank/DDBJ databases">
        <authorList>
            <person name="Heng Y.C."/>
            <person name="Lim A.C.H."/>
            <person name="Lee J.K.Y."/>
            <person name="Kittelmann S."/>
        </authorList>
    </citation>
    <scope>NUCLEOTIDE SEQUENCE [LARGE SCALE GENOMIC DNA]</scope>
    <source>
        <strain evidence="2 3">WILCCON 0114</strain>
    </source>
</reference>
<dbReference type="Proteomes" id="UP001623592">
    <property type="component" value="Unassembled WGS sequence"/>
</dbReference>
<comment type="caution">
    <text evidence="2">The sequence shown here is derived from an EMBL/GenBank/DDBJ whole genome shotgun (WGS) entry which is preliminary data.</text>
</comment>
<dbReference type="RefSeq" id="WP_406785489.1">
    <property type="nucleotide sequence ID" value="NZ_JBJIAA010000001.1"/>
</dbReference>
<evidence type="ECO:0000313" key="3">
    <source>
        <dbReference type="Proteomes" id="UP001623592"/>
    </source>
</evidence>
<keyword evidence="3" id="KW-1185">Reference proteome</keyword>
<protein>
    <recommendedName>
        <fullName evidence="4">YokE-like PH domain-containing protein</fullName>
    </recommendedName>
</protein>
<organism evidence="2 3">
    <name type="scientific">Clostridium neuense</name>
    <dbReference type="NCBI Taxonomy" id="1728934"/>
    <lineage>
        <taxon>Bacteria</taxon>
        <taxon>Bacillati</taxon>
        <taxon>Bacillota</taxon>
        <taxon>Clostridia</taxon>
        <taxon>Eubacteriales</taxon>
        <taxon>Clostridiaceae</taxon>
        <taxon>Clostridium</taxon>
    </lineage>
</organism>
<sequence>MSQAGYIAMGIFFGVFVIAMVFIVRWRLKTVKVEDANIPGQINEIIRKVVNNASGYKAVPARSKQSAGSMFVETLKDKALSKLTGHYIFTYKPDQNFVLIYGNMQMFFVPIYEKFHTKEIKADLEEVTQVSLEDVKKVKSNGSHSSITLVYKEKGKFYFGTLNEFFFKGSSAKDEKEQFAEFMRDFENTVNNK</sequence>
<keyword evidence="1" id="KW-1133">Transmembrane helix</keyword>
<gene>
    <name evidence="2" type="ORF">ACJDT4_00115</name>
</gene>